<dbReference type="Proteomes" id="UP000008064">
    <property type="component" value="Unassembled WGS sequence"/>
</dbReference>
<dbReference type="KEGG" id="sla:SERLADRAFT_393752"/>
<sequence>MALNWTLLPATVYNNAKTFHSCKLSSSRSYFVTLRNFDLHFHPSALFINVHMAYFGGFVWQ</sequence>
<gene>
    <name evidence="1" type="ORF">SERLADRAFT_393752</name>
</gene>
<dbReference type="EMBL" id="GL945436">
    <property type="protein sequence ID" value="EGO22951.1"/>
    <property type="molecule type" value="Genomic_DNA"/>
</dbReference>
<dbReference type="AlphaFoldDB" id="F8P1C2"/>
<dbReference type="GeneID" id="18811634"/>
<dbReference type="RefSeq" id="XP_007320191.1">
    <property type="nucleotide sequence ID" value="XM_007320129.1"/>
</dbReference>
<organism>
    <name type="scientific">Serpula lacrymans var. lacrymans (strain S7.9)</name>
    <name type="common">Dry rot fungus</name>
    <dbReference type="NCBI Taxonomy" id="578457"/>
    <lineage>
        <taxon>Eukaryota</taxon>
        <taxon>Fungi</taxon>
        <taxon>Dikarya</taxon>
        <taxon>Basidiomycota</taxon>
        <taxon>Agaricomycotina</taxon>
        <taxon>Agaricomycetes</taxon>
        <taxon>Agaricomycetidae</taxon>
        <taxon>Boletales</taxon>
        <taxon>Coniophorineae</taxon>
        <taxon>Serpulaceae</taxon>
        <taxon>Serpula</taxon>
    </lineage>
</organism>
<dbReference type="HOGENOM" id="CLU_2924149_0_0_1"/>
<protein>
    <submittedName>
        <fullName evidence="1">Uncharacterized protein</fullName>
    </submittedName>
</protein>
<reference evidence="1" key="1">
    <citation type="submission" date="2011-04" db="EMBL/GenBank/DDBJ databases">
        <title>Evolution of plant cell wall degrading machinery underlies the functional diversity of forest fungi.</title>
        <authorList>
            <consortium name="US DOE Joint Genome Institute (JGI-PGF)"/>
            <person name="Eastwood D.C."/>
            <person name="Floudas D."/>
            <person name="Binder M."/>
            <person name="Majcherczyk A."/>
            <person name="Schneider P."/>
            <person name="Aerts A."/>
            <person name="Asiegbu F.O."/>
            <person name="Baker S.E."/>
            <person name="Barry K."/>
            <person name="Bendiksby M."/>
            <person name="Blumentritt M."/>
            <person name="Coutinho P.M."/>
            <person name="Cullen D."/>
            <person name="Cullen D."/>
            <person name="Gathman A."/>
            <person name="Goodell B."/>
            <person name="Henrissat B."/>
            <person name="Ihrmark K."/>
            <person name="Kauserud H."/>
            <person name="Kohler A."/>
            <person name="LaButti K."/>
            <person name="Lapidus A."/>
            <person name="Lavin J.L."/>
            <person name="Lee Y.-H."/>
            <person name="Lindquist E."/>
            <person name="Lilly W."/>
            <person name="Lucas S."/>
            <person name="Morin E."/>
            <person name="Murat C."/>
            <person name="Oguiza J.A."/>
            <person name="Park J."/>
            <person name="Pisabarro A.G."/>
            <person name="Riley R."/>
            <person name="Rosling A."/>
            <person name="Salamov A."/>
            <person name="Schmidt O."/>
            <person name="Schmutz J."/>
            <person name="Skrede I."/>
            <person name="Stenlid J."/>
            <person name="Wiebenga A."/>
            <person name="Xie X."/>
            <person name="Kues U."/>
            <person name="Hibbett D.S."/>
            <person name="Hoffmeister D."/>
            <person name="Hogberg N."/>
            <person name="Martin F."/>
            <person name="Grigoriev I.V."/>
            <person name="Watkinson S.C."/>
        </authorList>
    </citation>
    <scope>NUCLEOTIDE SEQUENCE</scope>
    <source>
        <strain evidence="1">S7.9</strain>
    </source>
</reference>
<name>F8P1C2_SERL9</name>
<accession>F8P1C2</accession>
<evidence type="ECO:0000313" key="1">
    <source>
        <dbReference type="EMBL" id="EGO22951.1"/>
    </source>
</evidence>
<proteinExistence type="predicted"/>